<dbReference type="EMBL" id="CAUYUJ010020576">
    <property type="protein sequence ID" value="CAK0899263.1"/>
    <property type="molecule type" value="Genomic_DNA"/>
</dbReference>
<dbReference type="Proteomes" id="UP001189429">
    <property type="component" value="Unassembled WGS sequence"/>
</dbReference>
<name>A0ABN9XMH8_9DINO</name>
<feature type="region of interest" description="Disordered" evidence="1">
    <location>
        <begin position="173"/>
        <end position="200"/>
    </location>
</feature>
<feature type="region of interest" description="Disordered" evidence="1">
    <location>
        <begin position="37"/>
        <end position="75"/>
    </location>
</feature>
<sequence>EAGSGGNSVLSEAAPGGFPHYQGEVPVQRIVRLCPHSGHQQASQVPGVGQPLLGGSRTSEGSSYRPPLSPGDAARSVPLVPATVVTATASASHFPQASLRLPASPGGVVSTVVMQAPQRLHTPGRSPHTPHTPGVAPVLSAGATPSPSLAPPEGRIQSQFPWSVPQPVEPAVHYAPRGQAHYSPPTYTTVISPAPPPRRE</sequence>
<gene>
    <name evidence="2" type="ORF">PCOR1329_LOCUS76826</name>
</gene>
<comment type="caution">
    <text evidence="2">The sequence shown here is derived from an EMBL/GenBank/DDBJ whole genome shotgun (WGS) entry which is preliminary data.</text>
</comment>
<evidence type="ECO:0000313" key="2">
    <source>
        <dbReference type="EMBL" id="CAK0899263.1"/>
    </source>
</evidence>
<feature type="region of interest" description="Disordered" evidence="1">
    <location>
        <begin position="120"/>
        <end position="161"/>
    </location>
</feature>
<organism evidence="2 3">
    <name type="scientific">Prorocentrum cordatum</name>
    <dbReference type="NCBI Taxonomy" id="2364126"/>
    <lineage>
        <taxon>Eukaryota</taxon>
        <taxon>Sar</taxon>
        <taxon>Alveolata</taxon>
        <taxon>Dinophyceae</taxon>
        <taxon>Prorocentrales</taxon>
        <taxon>Prorocentraceae</taxon>
        <taxon>Prorocentrum</taxon>
    </lineage>
</organism>
<protein>
    <submittedName>
        <fullName evidence="2">Uncharacterized protein</fullName>
    </submittedName>
</protein>
<evidence type="ECO:0000313" key="3">
    <source>
        <dbReference type="Proteomes" id="UP001189429"/>
    </source>
</evidence>
<reference evidence="2" key="1">
    <citation type="submission" date="2023-10" db="EMBL/GenBank/DDBJ databases">
        <authorList>
            <person name="Chen Y."/>
            <person name="Shah S."/>
            <person name="Dougan E. K."/>
            <person name="Thang M."/>
            <person name="Chan C."/>
        </authorList>
    </citation>
    <scope>NUCLEOTIDE SEQUENCE [LARGE SCALE GENOMIC DNA]</scope>
</reference>
<proteinExistence type="predicted"/>
<accession>A0ABN9XMH8</accession>
<keyword evidence="3" id="KW-1185">Reference proteome</keyword>
<evidence type="ECO:0000256" key="1">
    <source>
        <dbReference type="SAM" id="MobiDB-lite"/>
    </source>
</evidence>
<feature type="non-terminal residue" evidence="2">
    <location>
        <position position="1"/>
    </location>
</feature>